<reference evidence="1 2" key="1">
    <citation type="journal article" date="2020" name="Int. J. Syst. Evol. Microbiol.">
        <title>Alistipes communis sp. nov., Alistipes dispar sp. nov. and Alistipes onderdonkii subsp. vulgaris subsp. nov., isolated from human faeces, and creation of Alistipes onderdonkii subsp. onderdonkii subsp. nov.</title>
        <authorList>
            <person name="Sakamoto M."/>
            <person name="Ikeyama N."/>
            <person name="Ogata Y."/>
            <person name="Suda W."/>
            <person name="Iino T."/>
            <person name="Hattori M."/>
            <person name="Ohkuma M."/>
        </authorList>
    </citation>
    <scope>NUCLEOTIDE SEQUENCE [LARGE SCALE GENOMIC DNA]</scope>
    <source>
        <strain evidence="1 2">5CPYCFAH4</strain>
    </source>
</reference>
<accession>A0ACA8QVB7</accession>
<organism evidence="1 2">
    <name type="scientific">Alistipes onderdonkii subsp. vulgaris</name>
    <dbReference type="NCBI Taxonomy" id="2585117"/>
    <lineage>
        <taxon>Bacteria</taxon>
        <taxon>Pseudomonadati</taxon>
        <taxon>Bacteroidota</taxon>
        <taxon>Bacteroidia</taxon>
        <taxon>Bacteroidales</taxon>
        <taxon>Rikenellaceae</taxon>
        <taxon>Alistipes</taxon>
    </lineage>
</organism>
<evidence type="ECO:0000313" key="2">
    <source>
        <dbReference type="Proteomes" id="UP000317465"/>
    </source>
</evidence>
<dbReference type="EMBL" id="AP019737">
    <property type="protein sequence ID" value="BBL08698.1"/>
    <property type="molecule type" value="Genomic_DNA"/>
</dbReference>
<keyword evidence="2" id="KW-1185">Reference proteome</keyword>
<protein>
    <submittedName>
        <fullName evidence="1">Uncharacterized protein</fullName>
    </submittedName>
</protein>
<dbReference type="Proteomes" id="UP000317465">
    <property type="component" value="Chromosome"/>
</dbReference>
<evidence type="ECO:0000313" key="1">
    <source>
        <dbReference type="EMBL" id="BBL08698.1"/>
    </source>
</evidence>
<proteinExistence type="predicted"/>
<name>A0ACA8QVB7_9BACT</name>
<sequence>MKKLIGIVAALAVFFALQACGEGDDPSPGIRLSTETLDFPAGKSTLDLVVSCPQQWRLRVSAGWCYVLGADVLNEPCEGKTFKIGVDGNNSLEGREALITLTGADGTVKTVTVTQGAAEELAPVIESFRFRTAANAAKLPQDVVLEVGDGIISGRTSFVVEDKVLVPEFEFEGGGVYLGAQEVVSGETEVDFSGPVVLTVRSKGGEEREYRVSLVSFTGLPVVYIDTGGIPVVSKEEYVAASLKIVDNNGLRPSSVFKGDVTIKGRGNSTWGMPKKPYRLKFGKKQSLLGEPKDKSWVLLANYMDNACGIRNATAYAIGRLSCLEFTPTTHFVDVFLNDRYNGTYQLCEHMKISEDRVNVTDEGYLLEADQLDRLSPDDVYFRTERILMNIKDPDVEPGSPQYEWIRNYVNEAENALYGADFADPETGYAKYLNVDTYVDWYVISEITKTNDASLYTSCYMNIAPGGKLNMGPIWDFDICMGNTKWNGTDGRGPEGYWNRESPWFERMLQDPAFVRKVKERIGYFKSNLAVILAQVDGEAAYAEASVVEDNRLWHNLKPEGAADSEVKTAFRQEVRAMKEWLTARLDWLDRASFQD</sequence>
<gene>
    <name evidence="1" type="ORF">A5CPYCFAH4_09220</name>
</gene>